<gene>
    <name evidence="1" type="ORF">WN55_00710</name>
</gene>
<organism evidence="1 2">
    <name type="scientific">Dufourea novaeangliae</name>
    <name type="common">Sweat bee</name>
    <dbReference type="NCBI Taxonomy" id="178035"/>
    <lineage>
        <taxon>Eukaryota</taxon>
        <taxon>Metazoa</taxon>
        <taxon>Ecdysozoa</taxon>
        <taxon>Arthropoda</taxon>
        <taxon>Hexapoda</taxon>
        <taxon>Insecta</taxon>
        <taxon>Pterygota</taxon>
        <taxon>Neoptera</taxon>
        <taxon>Endopterygota</taxon>
        <taxon>Hymenoptera</taxon>
        <taxon>Apocrita</taxon>
        <taxon>Aculeata</taxon>
        <taxon>Apoidea</taxon>
        <taxon>Anthophila</taxon>
        <taxon>Halictidae</taxon>
        <taxon>Rophitinae</taxon>
        <taxon>Dufourea</taxon>
    </lineage>
</organism>
<dbReference type="EMBL" id="KQ434782">
    <property type="protein sequence ID" value="KZC04635.1"/>
    <property type="molecule type" value="Genomic_DNA"/>
</dbReference>
<sequence>MQFADINIFTFPATGLCFEIKLPILEDNIYNHFQIVPILKIKDDNLIFIAIPEQFVYLDAQTRSYTFPAISQRRHCKDHYNINICERNTEHRTQHNKIQLFRIHA</sequence>
<protein>
    <submittedName>
        <fullName evidence="1">Uncharacterized protein</fullName>
    </submittedName>
</protein>
<proteinExistence type="predicted"/>
<dbReference type="Pfam" id="PF12259">
    <property type="entry name" value="Baculo_F"/>
    <property type="match status" value="1"/>
</dbReference>
<dbReference type="AlphaFoldDB" id="A0A154NY88"/>
<dbReference type="Proteomes" id="UP000076502">
    <property type="component" value="Unassembled WGS sequence"/>
</dbReference>
<reference evidence="1 2" key="1">
    <citation type="submission" date="2015-07" db="EMBL/GenBank/DDBJ databases">
        <title>The genome of Dufourea novaeangliae.</title>
        <authorList>
            <person name="Pan H."/>
            <person name="Kapheim K."/>
        </authorList>
    </citation>
    <scope>NUCLEOTIDE SEQUENCE [LARGE SCALE GENOMIC DNA]</scope>
    <source>
        <strain evidence="1">0120121106</strain>
        <tissue evidence="1">Whole body</tissue>
    </source>
</reference>
<evidence type="ECO:0000313" key="2">
    <source>
        <dbReference type="Proteomes" id="UP000076502"/>
    </source>
</evidence>
<evidence type="ECO:0000313" key="1">
    <source>
        <dbReference type="EMBL" id="KZC04635.1"/>
    </source>
</evidence>
<accession>A0A154NY88</accession>
<dbReference type="InterPro" id="IPR022048">
    <property type="entry name" value="Envelope_fusion-like"/>
</dbReference>
<keyword evidence="2" id="KW-1185">Reference proteome</keyword>
<name>A0A154NY88_DUFNO</name>